<dbReference type="AlphaFoldDB" id="T0ZAA2"/>
<organism evidence="2">
    <name type="scientific">mine drainage metagenome</name>
    <dbReference type="NCBI Taxonomy" id="410659"/>
    <lineage>
        <taxon>unclassified sequences</taxon>
        <taxon>metagenomes</taxon>
        <taxon>ecological metagenomes</taxon>
    </lineage>
</organism>
<dbReference type="Pfam" id="PF00990">
    <property type="entry name" value="GGDEF"/>
    <property type="match status" value="1"/>
</dbReference>
<dbReference type="InterPro" id="IPR000160">
    <property type="entry name" value="GGDEF_dom"/>
</dbReference>
<proteinExistence type="predicted"/>
<reference evidence="2" key="2">
    <citation type="journal article" date="2014" name="ISME J.">
        <title>Microbial stratification in low pH oxic and suboxic macroscopic growths along an acid mine drainage.</title>
        <authorList>
            <person name="Mendez-Garcia C."/>
            <person name="Mesa V."/>
            <person name="Sprenger R.R."/>
            <person name="Richter M."/>
            <person name="Diez M.S."/>
            <person name="Solano J."/>
            <person name="Bargiela R."/>
            <person name="Golyshina O.V."/>
            <person name="Manteca A."/>
            <person name="Ramos J.L."/>
            <person name="Gallego J.R."/>
            <person name="Llorente I."/>
            <person name="Martins Dos Santos V.A."/>
            <person name="Jensen O.N."/>
            <person name="Pelaez A.I."/>
            <person name="Sanchez J."/>
            <person name="Ferrer M."/>
        </authorList>
    </citation>
    <scope>NUCLEOTIDE SEQUENCE</scope>
</reference>
<dbReference type="PANTHER" id="PTHR46663:SF3">
    <property type="entry name" value="SLL0267 PROTEIN"/>
    <property type="match status" value="1"/>
</dbReference>
<dbReference type="InterPro" id="IPR043128">
    <property type="entry name" value="Rev_trsase/Diguanyl_cyclase"/>
</dbReference>
<dbReference type="Gene3D" id="3.30.70.270">
    <property type="match status" value="1"/>
</dbReference>
<dbReference type="InterPro" id="IPR052163">
    <property type="entry name" value="DGC-Regulatory_Protein"/>
</dbReference>
<sequence>MFLDRLKEEIKKSHRGNVSLALLFIDLDRFKEVNDTLGHQMGDKLLIEAA</sequence>
<evidence type="ECO:0000313" key="2">
    <source>
        <dbReference type="EMBL" id="EQD26715.1"/>
    </source>
</evidence>
<dbReference type="PANTHER" id="PTHR46663">
    <property type="entry name" value="DIGUANYLATE CYCLASE DGCT-RELATED"/>
    <property type="match status" value="1"/>
</dbReference>
<name>T0ZAA2_9ZZZZ</name>
<dbReference type="InterPro" id="IPR029787">
    <property type="entry name" value="Nucleotide_cyclase"/>
</dbReference>
<dbReference type="SUPFAM" id="SSF55073">
    <property type="entry name" value="Nucleotide cyclase"/>
    <property type="match status" value="1"/>
</dbReference>
<dbReference type="EMBL" id="AUZY01013085">
    <property type="protein sequence ID" value="EQD26715.1"/>
    <property type="molecule type" value="Genomic_DNA"/>
</dbReference>
<gene>
    <name evidence="2" type="ORF">B1B_19483</name>
</gene>
<feature type="non-terminal residue" evidence="2">
    <location>
        <position position="50"/>
    </location>
</feature>
<protein>
    <submittedName>
        <fullName evidence="2">Diguanylate cyclase, predicted domain protein</fullName>
    </submittedName>
</protein>
<dbReference type="PROSITE" id="PS50887">
    <property type="entry name" value="GGDEF"/>
    <property type="match status" value="1"/>
</dbReference>
<dbReference type="NCBIfam" id="TIGR00254">
    <property type="entry name" value="GGDEF"/>
    <property type="match status" value="1"/>
</dbReference>
<comment type="caution">
    <text evidence="2">The sequence shown here is derived from an EMBL/GenBank/DDBJ whole genome shotgun (WGS) entry which is preliminary data.</text>
</comment>
<accession>T0ZAA2</accession>
<feature type="domain" description="GGDEF" evidence="1">
    <location>
        <begin position="18"/>
        <end position="50"/>
    </location>
</feature>
<reference evidence="2" key="1">
    <citation type="submission" date="2013-08" db="EMBL/GenBank/DDBJ databases">
        <authorList>
            <person name="Mendez C."/>
            <person name="Richter M."/>
            <person name="Ferrer M."/>
            <person name="Sanchez J."/>
        </authorList>
    </citation>
    <scope>NUCLEOTIDE SEQUENCE</scope>
</reference>
<evidence type="ECO:0000259" key="1">
    <source>
        <dbReference type="PROSITE" id="PS50887"/>
    </source>
</evidence>